<name>A0ABU1K4P2_9FLAO</name>
<dbReference type="EMBL" id="JAVDQA010000002">
    <property type="protein sequence ID" value="MDR6300577.1"/>
    <property type="molecule type" value="Genomic_DNA"/>
</dbReference>
<evidence type="ECO:0000256" key="3">
    <source>
        <dbReference type="ARBA" id="ARBA00022692"/>
    </source>
</evidence>
<keyword evidence="4 7" id="KW-1133">Transmembrane helix</keyword>
<dbReference type="RefSeq" id="WP_309727481.1">
    <property type="nucleotide sequence ID" value="NZ_JAVDQA010000002.1"/>
</dbReference>
<feature type="transmembrane region" description="Helical" evidence="7">
    <location>
        <begin position="291"/>
        <end position="314"/>
    </location>
</feature>
<feature type="transmembrane region" description="Helical" evidence="7">
    <location>
        <begin position="27"/>
        <end position="47"/>
    </location>
</feature>
<evidence type="ECO:0000256" key="6">
    <source>
        <dbReference type="ARBA" id="ARBA00038076"/>
    </source>
</evidence>
<dbReference type="Pfam" id="PF12704">
    <property type="entry name" value="MacB_PCD"/>
    <property type="match status" value="1"/>
</dbReference>
<dbReference type="Proteomes" id="UP001257659">
    <property type="component" value="Unassembled WGS sequence"/>
</dbReference>
<keyword evidence="11" id="KW-1185">Reference proteome</keyword>
<comment type="subcellular location">
    <subcellularLocation>
        <location evidence="1">Cell membrane</location>
        <topology evidence="1">Multi-pass membrane protein</topology>
    </subcellularLocation>
</comment>
<feature type="domain" description="ABC3 transporter permease C-terminal" evidence="8">
    <location>
        <begin position="295"/>
        <end position="409"/>
    </location>
</feature>
<evidence type="ECO:0000256" key="5">
    <source>
        <dbReference type="ARBA" id="ARBA00023136"/>
    </source>
</evidence>
<keyword evidence="2" id="KW-1003">Cell membrane</keyword>
<feature type="transmembrane region" description="Helical" evidence="7">
    <location>
        <begin position="335"/>
        <end position="362"/>
    </location>
</feature>
<keyword evidence="5 7" id="KW-0472">Membrane</keyword>
<gene>
    <name evidence="10" type="ORF">GGR31_001208</name>
</gene>
<feature type="domain" description="MacB-like periplasmic core" evidence="9">
    <location>
        <begin position="26"/>
        <end position="254"/>
    </location>
</feature>
<reference evidence="10 11" key="1">
    <citation type="submission" date="2023-07" db="EMBL/GenBank/DDBJ databases">
        <title>Genomic Encyclopedia of Type Strains, Phase IV (KMG-IV): sequencing the most valuable type-strain genomes for metagenomic binning, comparative biology and taxonomic classification.</title>
        <authorList>
            <person name="Goeker M."/>
        </authorList>
    </citation>
    <scope>NUCLEOTIDE SEQUENCE [LARGE SCALE GENOMIC DNA]</scope>
    <source>
        <strain evidence="10 11">DSM 102814</strain>
    </source>
</reference>
<sequence length="417" mass="45852">MLIYFRILKESFNFAINALRNNKLRTFLSLLGVTIGIFSIIAVLAAVDSLEKEIKGSLSSLDSSTIMLTRVSFGPTEIPRWKREQFPDVSYDEYQHIKRTLPNTEAVSYSLNVASENITYQGKQTQGVQIGAVTSEYYDIESLQLEDGRFFNEAESYSGSPVIVLGHEIAENLFEGLNPIGKKVRLYGRKFSVIGVLEKEGASIFGGSKDGAAFIPVNLVRRIYGDNNKSTFPQIIIKPENDVDNAAYIANIEQNLRLYRGLKPDDINNFFVNQLKGLTDFIDNITGQLNVMGLIISGFSLLVGGFGIANIMFVSVKERTNLIGIQKSLGAKNKFILLQFLFEAIILAIIGGLIGLILVWIITLIASSFTGDFEFVLSSANIFTGMTISAIIGLISGIIPAISASRLDPVEAIRTGF</sequence>
<evidence type="ECO:0000256" key="1">
    <source>
        <dbReference type="ARBA" id="ARBA00004651"/>
    </source>
</evidence>
<evidence type="ECO:0000256" key="2">
    <source>
        <dbReference type="ARBA" id="ARBA00022475"/>
    </source>
</evidence>
<keyword evidence="3 7" id="KW-0812">Transmembrane</keyword>
<proteinExistence type="inferred from homology"/>
<feature type="transmembrane region" description="Helical" evidence="7">
    <location>
        <begin position="382"/>
        <end position="404"/>
    </location>
</feature>
<evidence type="ECO:0000256" key="4">
    <source>
        <dbReference type="ARBA" id="ARBA00022989"/>
    </source>
</evidence>
<protein>
    <submittedName>
        <fullName evidence="10">ABC transport system permease protein</fullName>
    </submittedName>
</protein>
<dbReference type="InterPro" id="IPR050250">
    <property type="entry name" value="Macrolide_Exporter_MacB"/>
</dbReference>
<evidence type="ECO:0000259" key="9">
    <source>
        <dbReference type="Pfam" id="PF12704"/>
    </source>
</evidence>
<dbReference type="Pfam" id="PF02687">
    <property type="entry name" value="FtsX"/>
    <property type="match status" value="1"/>
</dbReference>
<evidence type="ECO:0000313" key="10">
    <source>
        <dbReference type="EMBL" id="MDR6300577.1"/>
    </source>
</evidence>
<comment type="similarity">
    <text evidence="6">Belongs to the ABC-4 integral membrane protein family.</text>
</comment>
<organism evidence="10 11">
    <name type="scientific">Mesonia maritima</name>
    <dbReference type="NCBI Taxonomy" id="1793873"/>
    <lineage>
        <taxon>Bacteria</taxon>
        <taxon>Pseudomonadati</taxon>
        <taxon>Bacteroidota</taxon>
        <taxon>Flavobacteriia</taxon>
        <taxon>Flavobacteriales</taxon>
        <taxon>Flavobacteriaceae</taxon>
        <taxon>Mesonia</taxon>
    </lineage>
</organism>
<dbReference type="InterPro" id="IPR003838">
    <property type="entry name" value="ABC3_permease_C"/>
</dbReference>
<evidence type="ECO:0000259" key="8">
    <source>
        <dbReference type="Pfam" id="PF02687"/>
    </source>
</evidence>
<evidence type="ECO:0000313" key="11">
    <source>
        <dbReference type="Proteomes" id="UP001257659"/>
    </source>
</evidence>
<accession>A0ABU1K4P2</accession>
<dbReference type="InterPro" id="IPR025857">
    <property type="entry name" value="MacB_PCD"/>
</dbReference>
<comment type="caution">
    <text evidence="10">The sequence shown here is derived from an EMBL/GenBank/DDBJ whole genome shotgun (WGS) entry which is preliminary data.</text>
</comment>
<dbReference type="PANTHER" id="PTHR30572">
    <property type="entry name" value="MEMBRANE COMPONENT OF TRANSPORTER-RELATED"/>
    <property type="match status" value="1"/>
</dbReference>
<dbReference type="PANTHER" id="PTHR30572:SF4">
    <property type="entry name" value="ABC TRANSPORTER PERMEASE YTRF"/>
    <property type="match status" value="1"/>
</dbReference>
<evidence type="ECO:0000256" key="7">
    <source>
        <dbReference type="SAM" id="Phobius"/>
    </source>
</evidence>